<organism evidence="7 8">
    <name type="scientific">Chitinimonas viridis</name>
    <dbReference type="NCBI Taxonomy" id="664880"/>
    <lineage>
        <taxon>Bacteria</taxon>
        <taxon>Pseudomonadati</taxon>
        <taxon>Pseudomonadota</taxon>
        <taxon>Betaproteobacteria</taxon>
        <taxon>Neisseriales</taxon>
        <taxon>Chitinibacteraceae</taxon>
        <taxon>Chitinimonas</taxon>
    </lineage>
</organism>
<evidence type="ECO:0000256" key="3">
    <source>
        <dbReference type="ARBA" id="ARBA00022723"/>
    </source>
</evidence>
<comment type="caution">
    <text evidence="7">The sequence shown here is derived from an EMBL/GenBank/DDBJ whole genome shotgun (WGS) entry which is preliminary data.</text>
</comment>
<accession>A0ABT8B3Y1</accession>
<dbReference type="SUPFAM" id="SSF102114">
    <property type="entry name" value="Radical SAM enzymes"/>
    <property type="match status" value="1"/>
</dbReference>
<dbReference type="InterPro" id="IPR024032">
    <property type="entry name" value="rSAM_paired_HxsC"/>
</dbReference>
<evidence type="ECO:0000313" key="8">
    <source>
        <dbReference type="Proteomes" id="UP001180081"/>
    </source>
</evidence>
<dbReference type="CDD" id="cd01335">
    <property type="entry name" value="Radical_SAM"/>
    <property type="match status" value="1"/>
</dbReference>
<comment type="cofactor">
    <cofactor evidence="1">
        <name>[4Fe-4S] cluster</name>
        <dbReference type="ChEBI" id="CHEBI:49883"/>
    </cofactor>
</comment>
<dbReference type="RefSeq" id="WP_290332220.1">
    <property type="nucleotide sequence ID" value="NZ_JAUFPU010000005.1"/>
</dbReference>
<evidence type="ECO:0000259" key="6">
    <source>
        <dbReference type="Pfam" id="PF04055"/>
    </source>
</evidence>
<protein>
    <submittedName>
        <fullName evidence="7">His-Xaa-Ser system radical SAM maturase HxsC</fullName>
    </submittedName>
</protein>
<evidence type="ECO:0000313" key="7">
    <source>
        <dbReference type="EMBL" id="MDN3576694.1"/>
    </source>
</evidence>
<dbReference type="Pfam" id="PF04055">
    <property type="entry name" value="Radical_SAM"/>
    <property type="match status" value="1"/>
</dbReference>
<dbReference type="SFLD" id="SFLDS00029">
    <property type="entry name" value="Radical_SAM"/>
    <property type="match status" value="1"/>
</dbReference>
<dbReference type="Gene3D" id="3.20.20.70">
    <property type="entry name" value="Aldolase class I"/>
    <property type="match status" value="1"/>
</dbReference>
<dbReference type="PANTHER" id="PTHR11228">
    <property type="entry name" value="RADICAL SAM DOMAIN PROTEIN"/>
    <property type="match status" value="1"/>
</dbReference>
<dbReference type="EMBL" id="JAUFPU010000005">
    <property type="protein sequence ID" value="MDN3576694.1"/>
    <property type="molecule type" value="Genomic_DNA"/>
</dbReference>
<reference evidence="7" key="1">
    <citation type="journal article" date="2014" name="Int. J. Syst. Evol. Microbiol.">
        <title>Complete genome of a new Firmicutes species belonging to the dominant human colonic microbiota ('Ruminococcus bicirculans') reveals two chromosomes and a selective capacity to utilize plant glucans.</title>
        <authorList>
            <consortium name="NISC Comparative Sequencing Program"/>
            <person name="Wegmann U."/>
            <person name="Louis P."/>
            <person name="Goesmann A."/>
            <person name="Henrissat B."/>
            <person name="Duncan S.H."/>
            <person name="Flint H.J."/>
        </authorList>
    </citation>
    <scope>NUCLEOTIDE SEQUENCE</scope>
    <source>
        <strain evidence="7">CECT 7703</strain>
    </source>
</reference>
<dbReference type="InterPro" id="IPR013785">
    <property type="entry name" value="Aldolase_TIM"/>
</dbReference>
<evidence type="ECO:0000256" key="1">
    <source>
        <dbReference type="ARBA" id="ARBA00001966"/>
    </source>
</evidence>
<name>A0ABT8B3Y1_9NEIS</name>
<dbReference type="InterPro" id="IPR007197">
    <property type="entry name" value="rSAM"/>
</dbReference>
<dbReference type="PANTHER" id="PTHR11228:SF7">
    <property type="entry name" value="PQQA PEPTIDE CYCLASE"/>
    <property type="match status" value="1"/>
</dbReference>
<gene>
    <name evidence="7" type="primary">hxsC</name>
    <name evidence="7" type="ORF">QWZ03_07955</name>
</gene>
<dbReference type="Proteomes" id="UP001180081">
    <property type="component" value="Unassembled WGS sequence"/>
</dbReference>
<feature type="domain" description="Radical SAM core" evidence="6">
    <location>
        <begin position="97"/>
        <end position="188"/>
    </location>
</feature>
<evidence type="ECO:0000256" key="2">
    <source>
        <dbReference type="ARBA" id="ARBA00022691"/>
    </source>
</evidence>
<keyword evidence="2" id="KW-0949">S-adenosyl-L-methionine</keyword>
<evidence type="ECO:0000256" key="5">
    <source>
        <dbReference type="ARBA" id="ARBA00023014"/>
    </source>
</evidence>
<proteinExistence type="predicted"/>
<sequence>MRVIPLGELSHEWTPELQYLVPVADAQDAQELRQLCTGGLHNLYPLLSESLWETSWQNNAVVGDVTLLEAGDVVVSQPHRNEIQVQYRPSDDHHAIFLTNRCNSYCLMCSQPPTPQDDSWLVGEAIEILRHILPSPAVIGMTGGEPLLLGPKLREVFDITAELHPTSRIDLLTNGRLLANPDCVKQLLGQLRANVCWLVPLYGHADFLHDFVVQSHGAFHETLAGLLNLQSYEQAIQLRIVLIEPVLEILPQLCAFIGRNLPFVREVAIMGCEPIGFALANRAQCEMDLGNWHSELLAGISALDRAGIPCILMNTPLCTLPSALWRYAHRSISDWKRVYVGECEQCLVKDACGGLFAWQEKGWRPGAIVPIREVMTT</sequence>
<dbReference type="InterPro" id="IPR058240">
    <property type="entry name" value="rSAM_sf"/>
</dbReference>
<keyword evidence="8" id="KW-1185">Reference proteome</keyword>
<dbReference type="SFLD" id="SFLDG01103">
    <property type="entry name" value="Uncharacterised_Radical_SAM_Su"/>
    <property type="match status" value="1"/>
</dbReference>
<keyword evidence="4" id="KW-0408">Iron</keyword>
<keyword evidence="3" id="KW-0479">Metal-binding</keyword>
<dbReference type="InterPro" id="IPR050377">
    <property type="entry name" value="Radical_SAM_PqqE_MftC-like"/>
</dbReference>
<reference evidence="7" key="2">
    <citation type="submission" date="2023-06" db="EMBL/GenBank/DDBJ databases">
        <authorList>
            <person name="Lucena T."/>
            <person name="Sun Q."/>
        </authorList>
    </citation>
    <scope>NUCLEOTIDE SEQUENCE</scope>
    <source>
        <strain evidence="7">CECT 7703</strain>
    </source>
</reference>
<keyword evidence="5" id="KW-0411">Iron-sulfur</keyword>
<evidence type="ECO:0000256" key="4">
    <source>
        <dbReference type="ARBA" id="ARBA00023004"/>
    </source>
</evidence>
<dbReference type="NCBIfam" id="TIGR03977">
    <property type="entry name" value="rSAM_pair_HxsC"/>
    <property type="match status" value="1"/>
</dbReference>